<sequence>MKLNHELRQEQASYVSHSYIIDCALGSNPFGSPPIAAEFLPELLKDIDEYYSFEHLAELSHQVGQYLGVNSQDLTFTNGSLGALELIFNKLIDRQHRTMIGIGPQFVEAVSEFKLIGGHYEAIDMFEFNDERDLFGALINKIHCDKPAIVYIDNPNNPTGRIYDKENLIKLCQACEQSESLLIVDEAYGECLLDRQTMAQECKSFPNLVVVRTFSKGLGLAGLRLGYIVSSPTITPYLKEAVALFTPTLPAMKIASYILPNAKLFVRNNNQMITAYKQQMTAFLEKSGFEVLPSSKQTPIMLVRKSGDNASAYLKSIGVSSCCGTHFQSTSTRVNHEYARLRIVGNERNLEQLALRLHTNS</sequence>
<comment type="caution">
    <text evidence="10">The sequence shown here is derived from an EMBL/GenBank/DDBJ whole genome shotgun (WGS) entry which is preliminary data.</text>
</comment>
<evidence type="ECO:0000256" key="4">
    <source>
        <dbReference type="ARBA" id="ARBA00022576"/>
    </source>
</evidence>
<reference evidence="10 11" key="1">
    <citation type="submission" date="2018-01" db="EMBL/GenBank/DDBJ databases">
        <title>Whole genome sequencing of Histamine producing bacteria.</title>
        <authorList>
            <person name="Butler K."/>
        </authorList>
    </citation>
    <scope>NUCLEOTIDE SEQUENCE [LARGE SCALE GENOMIC DNA]</scope>
    <source>
        <strain evidence="10 11">DSM 100436</strain>
    </source>
</reference>
<dbReference type="Proteomes" id="UP000241771">
    <property type="component" value="Unassembled WGS sequence"/>
</dbReference>
<dbReference type="EMBL" id="PYMA01000034">
    <property type="protein sequence ID" value="PSW09158.1"/>
    <property type="molecule type" value="Genomic_DNA"/>
</dbReference>
<name>A0A2T3N7T4_9GAMM</name>
<dbReference type="SUPFAM" id="SSF53383">
    <property type="entry name" value="PLP-dependent transferases"/>
    <property type="match status" value="1"/>
</dbReference>
<dbReference type="PROSITE" id="PS00599">
    <property type="entry name" value="AA_TRANSFER_CLASS_2"/>
    <property type="match status" value="1"/>
</dbReference>
<proteinExistence type="inferred from homology"/>
<comment type="cofactor">
    <cofactor evidence="1 8">
        <name>pyridoxal 5'-phosphate</name>
        <dbReference type="ChEBI" id="CHEBI:597326"/>
    </cofactor>
</comment>
<dbReference type="InterPro" id="IPR015424">
    <property type="entry name" value="PyrdxlP-dep_Trfase"/>
</dbReference>
<keyword evidence="4 10" id="KW-0032">Aminotransferase</keyword>
<dbReference type="InterPro" id="IPR015421">
    <property type="entry name" value="PyrdxlP-dep_Trfase_major"/>
</dbReference>
<evidence type="ECO:0000256" key="8">
    <source>
        <dbReference type="RuleBase" id="RU003693"/>
    </source>
</evidence>
<comment type="pathway">
    <text evidence="2">Amino-acid biosynthesis; L-histidine biosynthesis; L-histidine from 5-phospho-alpha-D-ribose 1-diphosphate: step 7/9.</text>
</comment>
<evidence type="ECO:0000256" key="1">
    <source>
        <dbReference type="ARBA" id="ARBA00001933"/>
    </source>
</evidence>
<evidence type="ECO:0000256" key="3">
    <source>
        <dbReference type="ARBA" id="ARBA00012748"/>
    </source>
</evidence>
<dbReference type="CDD" id="cd00609">
    <property type="entry name" value="AAT_like"/>
    <property type="match status" value="1"/>
</dbReference>
<dbReference type="OrthoDB" id="9813612at2"/>
<dbReference type="AlphaFoldDB" id="A0A2T3N7T4"/>
<dbReference type="Pfam" id="PF00155">
    <property type="entry name" value="Aminotran_1_2"/>
    <property type="match status" value="1"/>
</dbReference>
<dbReference type="InterPro" id="IPR004839">
    <property type="entry name" value="Aminotransferase_I/II_large"/>
</dbReference>
<gene>
    <name evidence="10" type="ORF">C9I98_26105</name>
</gene>
<evidence type="ECO:0000313" key="10">
    <source>
        <dbReference type="EMBL" id="PSW09158.1"/>
    </source>
</evidence>
<evidence type="ECO:0000256" key="5">
    <source>
        <dbReference type="ARBA" id="ARBA00022679"/>
    </source>
</evidence>
<feature type="domain" description="Aminotransferase class I/classII large" evidence="9">
    <location>
        <begin position="44"/>
        <end position="353"/>
    </location>
</feature>
<keyword evidence="11" id="KW-1185">Reference proteome</keyword>
<organism evidence="10 11">
    <name type="scientific">Photobacterium sanctipauli</name>
    <dbReference type="NCBI Taxonomy" id="1342794"/>
    <lineage>
        <taxon>Bacteria</taxon>
        <taxon>Pseudomonadati</taxon>
        <taxon>Pseudomonadota</taxon>
        <taxon>Gammaproteobacteria</taxon>
        <taxon>Vibrionales</taxon>
        <taxon>Vibrionaceae</taxon>
        <taxon>Photobacterium</taxon>
    </lineage>
</organism>
<dbReference type="RefSeq" id="WP_036816564.1">
    <property type="nucleotide sequence ID" value="NZ_JGVO01000035.1"/>
</dbReference>
<dbReference type="EC" id="2.6.1.9" evidence="3"/>
<evidence type="ECO:0000313" key="11">
    <source>
        <dbReference type="Proteomes" id="UP000241771"/>
    </source>
</evidence>
<protein>
    <recommendedName>
        <fullName evidence="3">histidinol-phosphate transaminase</fullName>
        <ecNumber evidence="3">2.6.1.9</ecNumber>
    </recommendedName>
</protein>
<dbReference type="GO" id="GO:0004400">
    <property type="term" value="F:histidinol-phosphate transaminase activity"/>
    <property type="evidence" value="ECO:0007669"/>
    <property type="project" value="UniProtKB-EC"/>
</dbReference>
<keyword evidence="6 8" id="KW-0663">Pyridoxal phosphate</keyword>
<dbReference type="GO" id="GO:0030170">
    <property type="term" value="F:pyridoxal phosphate binding"/>
    <property type="evidence" value="ECO:0007669"/>
    <property type="project" value="InterPro"/>
</dbReference>
<dbReference type="Gene3D" id="3.90.1150.10">
    <property type="entry name" value="Aspartate Aminotransferase, domain 1"/>
    <property type="match status" value="1"/>
</dbReference>
<dbReference type="Gene3D" id="3.40.640.10">
    <property type="entry name" value="Type I PLP-dependent aspartate aminotransferase-like (Major domain)"/>
    <property type="match status" value="1"/>
</dbReference>
<evidence type="ECO:0000256" key="6">
    <source>
        <dbReference type="ARBA" id="ARBA00022898"/>
    </source>
</evidence>
<evidence type="ECO:0000259" key="9">
    <source>
        <dbReference type="Pfam" id="PF00155"/>
    </source>
</evidence>
<keyword evidence="5 10" id="KW-0808">Transferase</keyword>
<comment type="similarity">
    <text evidence="8">Belongs to the class-II pyridoxal-phosphate-dependent aminotransferase family.</text>
</comment>
<dbReference type="InterPro" id="IPR015422">
    <property type="entry name" value="PyrdxlP-dep_Trfase_small"/>
</dbReference>
<evidence type="ECO:0000256" key="7">
    <source>
        <dbReference type="ARBA" id="ARBA00047481"/>
    </source>
</evidence>
<dbReference type="PANTHER" id="PTHR42885:SF2">
    <property type="entry name" value="HISTIDINOL-PHOSPHATE AMINOTRANSFERASE"/>
    <property type="match status" value="1"/>
</dbReference>
<dbReference type="PANTHER" id="PTHR42885">
    <property type="entry name" value="HISTIDINOL-PHOSPHATE AMINOTRANSFERASE-RELATED"/>
    <property type="match status" value="1"/>
</dbReference>
<dbReference type="InterPro" id="IPR001917">
    <property type="entry name" value="Aminotrans_II_pyridoxalP_BS"/>
</dbReference>
<evidence type="ECO:0000256" key="2">
    <source>
        <dbReference type="ARBA" id="ARBA00005011"/>
    </source>
</evidence>
<comment type="catalytic activity">
    <reaction evidence="7">
        <text>L-histidinol phosphate + 2-oxoglutarate = 3-(imidazol-4-yl)-2-oxopropyl phosphate + L-glutamate</text>
        <dbReference type="Rhea" id="RHEA:23744"/>
        <dbReference type="ChEBI" id="CHEBI:16810"/>
        <dbReference type="ChEBI" id="CHEBI:29985"/>
        <dbReference type="ChEBI" id="CHEBI:57766"/>
        <dbReference type="ChEBI" id="CHEBI:57980"/>
        <dbReference type="EC" id="2.6.1.9"/>
    </reaction>
</comment>
<accession>A0A2T3N7T4</accession>